<feature type="domain" description="Enolase C-terminal" evidence="1">
    <location>
        <begin position="233"/>
        <end position="456"/>
    </location>
</feature>
<comment type="caution">
    <text evidence="2">The sequence shown here is derived from an EMBL/GenBank/DDBJ whole genome shotgun (WGS) entry which is preliminary data.</text>
</comment>
<dbReference type="EMBL" id="WTPX01000010">
    <property type="protein sequence ID" value="NNJ24528.1"/>
    <property type="molecule type" value="Genomic_DNA"/>
</dbReference>
<dbReference type="SUPFAM" id="SSF51604">
    <property type="entry name" value="Enolase C-terminal domain-like"/>
    <property type="match status" value="1"/>
</dbReference>
<keyword evidence="3" id="KW-1185">Reference proteome</keyword>
<dbReference type="Proteomes" id="UP000609651">
    <property type="component" value="Unassembled WGS sequence"/>
</dbReference>
<accession>A0ABX1V9T2</accession>
<reference evidence="2 3" key="1">
    <citation type="journal article" date="2020" name="Syst. Appl. Microbiol.">
        <title>Alienimonas chondri sp. nov., a novel planctomycete isolated from the biofilm of the red alga Chondrus crispus.</title>
        <authorList>
            <person name="Vitorino I."/>
            <person name="Albuquerque L."/>
            <person name="Wiegand S."/>
            <person name="Kallscheuer N."/>
            <person name="da Costa M.S."/>
            <person name="Lobo-da-Cunha A."/>
            <person name="Jogler C."/>
            <person name="Lage O.M."/>
        </authorList>
    </citation>
    <scope>NUCLEOTIDE SEQUENCE [LARGE SCALE GENOMIC DNA]</scope>
    <source>
        <strain evidence="2 3">LzC2</strain>
    </source>
</reference>
<evidence type="ECO:0000313" key="2">
    <source>
        <dbReference type="EMBL" id="NNJ24528.1"/>
    </source>
</evidence>
<evidence type="ECO:0000313" key="3">
    <source>
        <dbReference type="Proteomes" id="UP000609651"/>
    </source>
</evidence>
<name>A0ABX1V9T2_9PLAN</name>
<proteinExistence type="predicted"/>
<gene>
    <name evidence="2" type="ORF">LzC2_05860</name>
</gene>
<dbReference type="InterPro" id="IPR029065">
    <property type="entry name" value="Enolase_C-like"/>
</dbReference>
<dbReference type="Gene3D" id="3.20.20.120">
    <property type="entry name" value="Enolase-like C-terminal domain"/>
    <property type="match status" value="1"/>
</dbReference>
<organism evidence="2 3">
    <name type="scientific">Alienimonas chondri</name>
    <dbReference type="NCBI Taxonomy" id="2681879"/>
    <lineage>
        <taxon>Bacteria</taxon>
        <taxon>Pseudomonadati</taxon>
        <taxon>Planctomycetota</taxon>
        <taxon>Planctomycetia</taxon>
        <taxon>Planctomycetales</taxon>
        <taxon>Planctomycetaceae</taxon>
        <taxon>Alienimonas</taxon>
    </lineage>
</organism>
<evidence type="ECO:0000259" key="1">
    <source>
        <dbReference type="Pfam" id="PF13378"/>
    </source>
</evidence>
<dbReference type="RefSeq" id="WP_171183570.1">
    <property type="nucleotide sequence ID" value="NZ_WTPX01000010.1"/>
</dbReference>
<dbReference type="Pfam" id="PF13378">
    <property type="entry name" value="MR_MLE_C"/>
    <property type="match status" value="1"/>
</dbReference>
<protein>
    <recommendedName>
        <fullName evidence="1">Enolase C-terminal domain-containing protein</fullName>
    </recommendedName>
</protein>
<dbReference type="InterPro" id="IPR036849">
    <property type="entry name" value="Enolase-like_C_sf"/>
</dbReference>
<sequence>MSNPHDVRVVACEVTFEPVPFRAPLKFGGRVVDRTDLINAAVTVERRDGKTATGHGSMPVGNIWAWPSEEVSADQAEAAMKLLAELASEGCVDLTDSDSAFPPTFCDVVELGSVLMEAGEGEELFAATSTTPVDFIPPLARLVALSSVDAALHDAVGRVHDRSSFDVLGPDFCNQDLSTYLDDRFAGEYLDQYTLRAPKPTMPLYHLVGALDPLTDADVNEPIGDGLPETLPEWIAADGITHFKIKLAGDDLDWDVDRVLSIERIVAEAQSKRGVNEWFYSCDFNEKCRDAAYVVAFLDRVMGGSPAAFERIQYLEQPTHRDLEAHPIPVHEAAKIKPVVIDESLTGYGALLEAVELGYSGVALKACKGQTESLLMGAAAQKLGLFLCVQDLTCPGASFLHSASLAARIPTVAAIEGNGRQYCPGPNAAWAPRYPGLFDISDGTVNTAELDGSGLGFA</sequence>